<evidence type="ECO:0000313" key="2">
    <source>
        <dbReference type="EMBL" id="GAA2433787.1"/>
    </source>
</evidence>
<name>A0ABN3JLS1_9ACTN</name>
<keyword evidence="1" id="KW-0812">Transmembrane</keyword>
<sequence length="111" mass="11792">MSTLPAALWGAPFWFMALAVLVLLAVPGLVAFTSWLITRRAAPDDLPQVLFGLSHVISAFCGLLPWGKPSVLPAPLQPVAPDPEPSTLPAQTLVVMRNDVALQPENGGVDR</sequence>
<evidence type="ECO:0000256" key="1">
    <source>
        <dbReference type="SAM" id="Phobius"/>
    </source>
</evidence>
<dbReference type="RefSeq" id="WP_344602342.1">
    <property type="nucleotide sequence ID" value="NZ_BAAATK010000011.1"/>
</dbReference>
<keyword evidence="1" id="KW-1133">Transmembrane helix</keyword>
<evidence type="ECO:0008006" key="4">
    <source>
        <dbReference type="Google" id="ProtNLM"/>
    </source>
</evidence>
<dbReference type="EMBL" id="BAAATK010000011">
    <property type="protein sequence ID" value="GAA2433787.1"/>
    <property type="molecule type" value="Genomic_DNA"/>
</dbReference>
<comment type="caution">
    <text evidence="2">The sequence shown here is derived from an EMBL/GenBank/DDBJ whole genome shotgun (WGS) entry which is preliminary data.</text>
</comment>
<keyword evidence="1" id="KW-0472">Membrane</keyword>
<dbReference type="Proteomes" id="UP001500460">
    <property type="component" value="Unassembled WGS sequence"/>
</dbReference>
<evidence type="ECO:0000313" key="3">
    <source>
        <dbReference type="Proteomes" id="UP001500460"/>
    </source>
</evidence>
<feature type="transmembrane region" description="Helical" evidence="1">
    <location>
        <begin position="12"/>
        <end position="37"/>
    </location>
</feature>
<accession>A0ABN3JLS1</accession>
<organism evidence="2 3">
    <name type="scientific">Streptomyces glaucus</name>
    <dbReference type="NCBI Taxonomy" id="284029"/>
    <lineage>
        <taxon>Bacteria</taxon>
        <taxon>Bacillati</taxon>
        <taxon>Actinomycetota</taxon>
        <taxon>Actinomycetes</taxon>
        <taxon>Kitasatosporales</taxon>
        <taxon>Streptomycetaceae</taxon>
        <taxon>Streptomyces</taxon>
    </lineage>
</organism>
<gene>
    <name evidence="2" type="ORF">GCM10010421_23570</name>
</gene>
<proteinExistence type="predicted"/>
<reference evidence="2 3" key="1">
    <citation type="journal article" date="2019" name="Int. J. Syst. Evol. Microbiol.">
        <title>The Global Catalogue of Microorganisms (GCM) 10K type strain sequencing project: providing services to taxonomists for standard genome sequencing and annotation.</title>
        <authorList>
            <consortium name="The Broad Institute Genomics Platform"/>
            <consortium name="The Broad Institute Genome Sequencing Center for Infectious Disease"/>
            <person name="Wu L."/>
            <person name="Ma J."/>
        </authorList>
    </citation>
    <scope>NUCLEOTIDE SEQUENCE [LARGE SCALE GENOMIC DNA]</scope>
    <source>
        <strain evidence="2 3">JCM 6922</strain>
    </source>
</reference>
<protein>
    <recommendedName>
        <fullName evidence="4">Secreted protein</fullName>
    </recommendedName>
</protein>
<feature type="transmembrane region" description="Helical" evidence="1">
    <location>
        <begin position="49"/>
        <end position="67"/>
    </location>
</feature>
<keyword evidence="3" id="KW-1185">Reference proteome</keyword>